<dbReference type="Pfam" id="PF22486">
    <property type="entry name" value="MATH_2"/>
    <property type="match status" value="1"/>
</dbReference>
<evidence type="ECO:0000259" key="4">
    <source>
        <dbReference type="PROSITE" id="PS50144"/>
    </source>
</evidence>
<feature type="domain" description="MATH" evidence="4">
    <location>
        <begin position="18"/>
        <end position="146"/>
    </location>
</feature>
<dbReference type="InterPro" id="IPR008974">
    <property type="entry name" value="TRAF-like"/>
</dbReference>
<proteinExistence type="inferred from homology"/>
<dbReference type="CDD" id="cd00121">
    <property type="entry name" value="MATH"/>
    <property type="match status" value="1"/>
</dbReference>
<evidence type="ECO:0000256" key="1">
    <source>
        <dbReference type="ARBA" id="ARBA00004906"/>
    </source>
</evidence>
<comment type="similarity">
    <text evidence="2">Belongs to the Tdpoz family.</text>
</comment>
<reference evidence="5" key="2">
    <citation type="submission" date="2018-05" db="EMBL/GenBank/DDBJ databases">
        <title>OgluRS3 (Oryza glumaepatula Reference Sequence Version 3).</title>
        <authorList>
            <person name="Zhang J."/>
            <person name="Kudrna D."/>
            <person name="Lee S."/>
            <person name="Talag J."/>
            <person name="Welchert J."/>
            <person name="Wing R.A."/>
        </authorList>
    </citation>
    <scope>NUCLEOTIDE SEQUENCE [LARGE SCALE GENOMIC DNA]</scope>
</reference>
<dbReference type="Pfam" id="PF24570">
    <property type="entry name" value="BACK_BPM_SPOP"/>
    <property type="match status" value="1"/>
</dbReference>
<dbReference type="STRING" id="40148.A0A0D9YR21"/>
<evidence type="ECO:0000313" key="6">
    <source>
        <dbReference type="Proteomes" id="UP000026961"/>
    </source>
</evidence>
<dbReference type="PROSITE" id="PS50144">
    <property type="entry name" value="MATH"/>
    <property type="match status" value="1"/>
</dbReference>
<dbReference type="PANTHER" id="PTHR26379">
    <property type="entry name" value="BTB/POZ AND MATH DOMAIN-CONTAINING PROTEIN 1"/>
    <property type="match status" value="1"/>
</dbReference>
<dbReference type="Gene3D" id="2.60.210.10">
    <property type="entry name" value="Apoptosis, Tumor Necrosis Factor Receptor Associated Protein 2, Chain A"/>
    <property type="match status" value="1"/>
</dbReference>
<dbReference type="HOGENOM" id="CLU_004253_2_0_1"/>
<dbReference type="PROSITE" id="PS50097">
    <property type="entry name" value="BTB"/>
    <property type="match status" value="1"/>
</dbReference>
<dbReference type="InterPro" id="IPR056423">
    <property type="entry name" value="BACK_BPM_SPOP"/>
</dbReference>
<dbReference type="InterPro" id="IPR000210">
    <property type="entry name" value="BTB/POZ_dom"/>
</dbReference>
<evidence type="ECO:0000313" key="5">
    <source>
        <dbReference type="EnsemblPlants" id="OGLUM02G13690.1"/>
    </source>
</evidence>
<dbReference type="Gene3D" id="1.25.40.420">
    <property type="match status" value="1"/>
</dbReference>
<dbReference type="AlphaFoldDB" id="A0A0D9YR21"/>
<dbReference type="InterPro" id="IPR002083">
    <property type="entry name" value="MATH/TRAF_dom"/>
</dbReference>
<keyword evidence="6" id="KW-1185">Reference proteome</keyword>
<sequence length="368" mass="41129">MANDCNTISSAIVAETVSGSHVMKIDGYSKTKALINNEECMSSTPFSVAGYTWTIRYYPNGQSTECREYLSLYLFLDSFARDVKAIYSFKLLDKNGRPLLLNSITSPVRTFKLRGTGLGYPMFIKSKDLKASESLRDDSFSIRCDVTVMKPICSKETPAMPKPSVEVPLGDLHQHLGDLLKNMDGADVTFDVGQERFSAHKCMLAARSSVFKAMFFGATRAKPCRSNIKIEDMEAGVFRSFLHFVYTDLLPDTLQGVVMAQQLLVAADRYNVERLKLICEEKLSEHIDSNMVATNLALAEQHRCHQLKEACFKFLIDSPSNIESMVESDGYEHLKTSCPYVLNELAARLLPHEMKAAKQITMALSVPP</sequence>
<organism evidence="5">
    <name type="scientific">Oryza glumipatula</name>
    <dbReference type="NCBI Taxonomy" id="40148"/>
    <lineage>
        <taxon>Eukaryota</taxon>
        <taxon>Viridiplantae</taxon>
        <taxon>Streptophyta</taxon>
        <taxon>Embryophyta</taxon>
        <taxon>Tracheophyta</taxon>
        <taxon>Spermatophyta</taxon>
        <taxon>Magnoliopsida</taxon>
        <taxon>Liliopsida</taxon>
        <taxon>Poales</taxon>
        <taxon>Poaceae</taxon>
        <taxon>BOP clade</taxon>
        <taxon>Oryzoideae</taxon>
        <taxon>Oryzeae</taxon>
        <taxon>Oryzinae</taxon>
        <taxon>Oryza</taxon>
    </lineage>
</organism>
<dbReference type="eggNOG" id="KOG1987">
    <property type="taxonomic scope" value="Eukaryota"/>
</dbReference>
<dbReference type="Gramene" id="OGLUM02G13690.1">
    <property type="protein sequence ID" value="OGLUM02G13690.1"/>
    <property type="gene ID" value="OGLUM02G13690"/>
</dbReference>
<feature type="domain" description="BTB" evidence="3">
    <location>
        <begin position="186"/>
        <end position="248"/>
    </location>
</feature>
<evidence type="ECO:0008006" key="7">
    <source>
        <dbReference type="Google" id="ProtNLM"/>
    </source>
</evidence>
<dbReference type="Gene3D" id="3.30.710.10">
    <property type="entry name" value="Potassium Channel Kv1.1, Chain A"/>
    <property type="match status" value="1"/>
</dbReference>
<comment type="pathway">
    <text evidence="1">Protein modification; protein ubiquitination.</text>
</comment>
<dbReference type="InterPro" id="IPR045005">
    <property type="entry name" value="BPM1-6"/>
</dbReference>
<accession>A0A0D9YR21</accession>
<dbReference type="EnsemblPlants" id="OGLUM02G13690.1">
    <property type="protein sequence ID" value="OGLUM02G13690.1"/>
    <property type="gene ID" value="OGLUM02G13690"/>
</dbReference>
<name>A0A0D9YR21_9ORYZ</name>
<dbReference type="SUPFAM" id="SSF49599">
    <property type="entry name" value="TRAF domain-like"/>
    <property type="match status" value="1"/>
</dbReference>
<dbReference type="Pfam" id="PF00651">
    <property type="entry name" value="BTB"/>
    <property type="match status" value="1"/>
</dbReference>
<protein>
    <recommendedName>
        <fullName evidence="7">BTB domain-containing protein</fullName>
    </recommendedName>
</protein>
<dbReference type="SMART" id="SM00061">
    <property type="entry name" value="MATH"/>
    <property type="match status" value="1"/>
</dbReference>
<dbReference type="GO" id="GO:0016567">
    <property type="term" value="P:protein ubiquitination"/>
    <property type="evidence" value="ECO:0007669"/>
    <property type="project" value="InterPro"/>
</dbReference>
<dbReference type="PANTHER" id="PTHR26379:SF511">
    <property type="entry name" value="OS02G0311150 PROTEIN"/>
    <property type="match status" value="1"/>
</dbReference>
<evidence type="ECO:0000256" key="2">
    <source>
        <dbReference type="ARBA" id="ARBA00010846"/>
    </source>
</evidence>
<reference evidence="5" key="1">
    <citation type="submission" date="2015-04" db="UniProtKB">
        <authorList>
            <consortium name="EnsemblPlants"/>
        </authorList>
    </citation>
    <scope>IDENTIFICATION</scope>
</reference>
<dbReference type="InterPro" id="IPR011333">
    <property type="entry name" value="SKP1/BTB/POZ_sf"/>
</dbReference>
<dbReference type="SMART" id="SM00225">
    <property type="entry name" value="BTB"/>
    <property type="match status" value="1"/>
</dbReference>
<dbReference type="SUPFAM" id="SSF54695">
    <property type="entry name" value="POZ domain"/>
    <property type="match status" value="1"/>
</dbReference>
<evidence type="ECO:0000259" key="3">
    <source>
        <dbReference type="PROSITE" id="PS50097"/>
    </source>
</evidence>
<dbReference type="Proteomes" id="UP000026961">
    <property type="component" value="Chromosome 2"/>
</dbReference>